<evidence type="ECO:0000313" key="6">
    <source>
        <dbReference type="Proteomes" id="UP000310168"/>
    </source>
</evidence>
<name>A0ABY2TPY2_9SPIR</name>
<dbReference type="PROSITE" id="PS50297">
    <property type="entry name" value="ANK_REP_REGION"/>
    <property type="match status" value="3"/>
</dbReference>
<feature type="repeat" description="ANK" evidence="3">
    <location>
        <begin position="64"/>
        <end position="96"/>
    </location>
</feature>
<dbReference type="Gene3D" id="1.25.40.20">
    <property type="entry name" value="Ankyrin repeat-containing domain"/>
    <property type="match status" value="1"/>
</dbReference>
<dbReference type="InterPro" id="IPR002110">
    <property type="entry name" value="Ankyrin_rpt"/>
</dbReference>
<evidence type="ECO:0000313" key="5">
    <source>
        <dbReference type="EMBL" id="TKZ33906.1"/>
    </source>
</evidence>
<keyword evidence="4" id="KW-0812">Transmembrane</keyword>
<evidence type="ECO:0000256" key="2">
    <source>
        <dbReference type="ARBA" id="ARBA00023043"/>
    </source>
</evidence>
<organism evidence="5 6">
    <name type="scientific">Brachyspira catarrhinii</name>
    <dbReference type="NCBI Taxonomy" id="2528966"/>
    <lineage>
        <taxon>Bacteria</taxon>
        <taxon>Pseudomonadati</taxon>
        <taxon>Spirochaetota</taxon>
        <taxon>Spirochaetia</taxon>
        <taxon>Brachyspirales</taxon>
        <taxon>Brachyspiraceae</taxon>
        <taxon>Brachyspira</taxon>
    </lineage>
</organism>
<dbReference type="Pfam" id="PF00023">
    <property type="entry name" value="Ank"/>
    <property type="match status" value="1"/>
</dbReference>
<dbReference type="Proteomes" id="UP000310168">
    <property type="component" value="Unassembled WGS sequence"/>
</dbReference>
<evidence type="ECO:0000256" key="4">
    <source>
        <dbReference type="SAM" id="Phobius"/>
    </source>
</evidence>
<feature type="repeat" description="ANK" evidence="3">
    <location>
        <begin position="97"/>
        <end position="129"/>
    </location>
</feature>
<reference evidence="5 6" key="1">
    <citation type="journal article" date="2019" name="Anaerobe">
        <title>Brachyspira catarrhinii sp. nov., an anaerobic intestinal spirochaete isolated from vervet monkeys may have been misidentified as Brachyspira aalborgi in previous studies.</title>
        <authorList>
            <person name="Phillips N.D."/>
            <person name="La T."/>
            <person name="Hampson D.J."/>
        </authorList>
    </citation>
    <scope>NUCLEOTIDE SEQUENCE [LARGE SCALE GENOMIC DNA]</scope>
    <source>
        <strain evidence="5 6">Z12</strain>
    </source>
</reference>
<sequence length="156" mass="17268">MNTNTIIIIVIFAIIILFPSLKRILKNVKIEGSNSIHIACLYGDIRKIKEFLNSGVNINSKDFSNRTPLMYAAEDGATEILDYLLKNGANINEIDIRGESALIIALKNHNINAAKFLIESGADLSIINEEDKNALNIAQDIDSTEIIELINNKINS</sequence>
<keyword evidence="1" id="KW-0677">Repeat</keyword>
<dbReference type="SUPFAM" id="SSF48403">
    <property type="entry name" value="Ankyrin repeat"/>
    <property type="match status" value="1"/>
</dbReference>
<keyword evidence="4" id="KW-0472">Membrane</keyword>
<feature type="repeat" description="ANK" evidence="3">
    <location>
        <begin position="31"/>
        <end position="63"/>
    </location>
</feature>
<dbReference type="Pfam" id="PF12796">
    <property type="entry name" value="Ank_2"/>
    <property type="match status" value="1"/>
</dbReference>
<comment type="caution">
    <text evidence="5">The sequence shown here is derived from an EMBL/GenBank/DDBJ whole genome shotgun (WGS) entry which is preliminary data.</text>
</comment>
<dbReference type="RefSeq" id="WP_137998668.1">
    <property type="nucleotide sequence ID" value="NZ_SJDU01000215.1"/>
</dbReference>
<dbReference type="PROSITE" id="PS50088">
    <property type="entry name" value="ANK_REPEAT"/>
    <property type="match status" value="3"/>
</dbReference>
<dbReference type="PANTHER" id="PTHR24171">
    <property type="entry name" value="ANKYRIN REPEAT DOMAIN-CONTAINING PROTEIN 39-RELATED"/>
    <property type="match status" value="1"/>
</dbReference>
<gene>
    <name evidence="5" type="ORF">EZH24_08235</name>
</gene>
<accession>A0ABY2TPY2</accession>
<dbReference type="SMART" id="SM00248">
    <property type="entry name" value="ANK"/>
    <property type="match status" value="3"/>
</dbReference>
<dbReference type="EMBL" id="SJDU01000215">
    <property type="protein sequence ID" value="TKZ33906.1"/>
    <property type="molecule type" value="Genomic_DNA"/>
</dbReference>
<dbReference type="InterPro" id="IPR036770">
    <property type="entry name" value="Ankyrin_rpt-contain_sf"/>
</dbReference>
<keyword evidence="2 3" id="KW-0040">ANK repeat</keyword>
<feature type="transmembrane region" description="Helical" evidence="4">
    <location>
        <begin position="6"/>
        <end position="25"/>
    </location>
</feature>
<protein>
    <submittedName>
        <fullName evidence="5">Ankyrin repeat domain-containing protein</fullName>
    </submittedName>
</protein>
<evidence type="ECO:0000256" key="1">
    <source>
        <dbReference type="ARBA" id="ARBA00022737"/>
    </source>
</evidence>
<evidence type="ECO:0000256" key="3">
    <source>
        <dbReference type="PROSITE-ProRule" id="PRU00023"/>
    </source>
</evidence>
<keyword evidence="4" id="KW-1133">Transmembrane helix</keyword>
<keyword evidence="6" id="KW-1185">Reference proteome</keyword>
<proteinExistence type="predicted"/>